<dbReference type="PANTHER" id="PTHR19346">
    <property type="entry name" value="SUGAR PHOSPHATE TRANSPORTER DOMAIN-CONTAINING PROTEIN"/>
    <property type="match status" value="1"/>
</dbReference>
<dbReference type="GO" id="GO:0019843">
    <property type="term" value="F:rRNA binding"/>
    <property type="evidence" value="ECO:0007669"/>
    <property type="project" value="InterPro"/>
</dbReference>
<reference evidence="5" key="1">
    <citation type="submission" date="2021-07" db="EMBL/GenBank/DDBJ databases">
        <authorList>
            <person name="Durling M."/>
        </authorList>
    </citation>
    <scope>NUCLEOTIDE SEQUENCE</scope>
</reference>
<dbReference type="GO" id="GO:0016020">
    <property type="term" value="C:membrane"/>
    <property type="evidence" value="ECO:0007669"/>
    <property type="project" value="InterPro"/>
</dbReference>
<feature type="transmembrane region" description="Helical" evidence="3">
    <location>
        <begin position="755"/>
        <end position="771"/>
    </location>
</feature>
<feature type="transmembrane region" description="Helical" evidence="3">
    <location>
        <begin position="561"/>
        <end position="585"/>
    </location>
</feature>
<dbReference type="PANTHER" id="PTHR19346:SF4">
    <property type="entry name" value="SUGAR PHOSPHATE TRANSPORTER DOMAIN-CONTAINING PROTEIN"/>
    <property type="match status" value="1"/>
</dbReference>
<feature type="region of interest" description="Disordered" evidence="2">
    <location>
        <begin position="913"/>
        <end position="932"/>
    </location>
</feature>
<dbReference type="OrthoDB" id="10062838at2759"/>
<feature type="transmembrane region" description="Helical" evidence="3">
    <location>
        <begin position="660"/>
        <end position="681"/>
    </location>
</feature>
<sequence>MIVSYDLILAIHLRNASTTANRVLLSLYSRKQARQRRDYLYRRALTLRDAEISEKRAKLRSSLASGKPLDPAIANDKTLREDYIYDESRPDRTVNEDLDLDDEYAQLSGIVDPRVLVTTSRDPSTRLSSFAKEIRLLLPTSIRLNRGNLILPNLVQSAQASGLSDIVLLHEHRGTPTALTLSHFPHGPTVSFSLHNVVLRHDIPNSSRGTVSESYPHLIFEGFTSRLGQRIVKVLKHIFPPRDAITNKTKIGSRVVTFKNIEDSIEVRHHVFVKTGYQSVELAEVGPRMTMRCFEIRGGTLDNKDGDTTGYCLFSVEFGMKAYQAKKCSIYWRKAGEATEDDYDINPILNRSFCPWDYPRGESDSVSFIKKTAEERCPKVSIAASSTPRPPIPRPISGRTPFTPTVCMSSRGHPSSTTPDAATRQVTIASTLDLSSSRPVSRTTSRTPSVDPKLASSNGVERKTGGEGFVAKRAPLEVDEFSDFGDDFEDMDDRRPPLHRPTDGRSHQPLLRRDDGDDVERGRAGYSSPDPSIRPPFLSRRSTMRSRSPDTQAKLATRKKYTYAAFFLGLSLVSFVVQTETAVYIQSELGWNKAYCMLYLTHGSWSLLWPFQLLILRLQKWKMPWKTFWRRHVYLVWTTAQMVETQELSIHRNQHSPIPYMLRMTAFVTTALTVAGGSWYIAVDMTSASDLTAIYNCSAFFAYAFSVPMLKEKLRLDKSFAVVVAIVGVMIIAYGDSGEPGDVGGGEKKEAKNRLAGNLIIGFGSVLYGFYEVLYKKLACPPEGTSPGRGMVFANTFGSLIGCFTLFVLWIPLPILHILGWETFELPHGEAARLLVISVLANATFSGSFLVLISLTSPVLSSVAALLTIFLVGIADWIFTGKALNAAAIFGGCLIIGAFLLLTYSTYREMAEESRKKQVDLSSDSDSDKGDP</sequence>
<dbReference type="GO" id="GO:0006364">
    <property type="term" value="P:rRNA processing"/>
    <property type="evidence" value="ECO:0007669"/>
    <property type="project" value="InterPro"/>
</dbReference>
<feature type="transmembrane region" description="Helical" evidence="3">
    <location>
        <begin position="859"/>
        <end position="880"/>
    </location>
</feature>
<dbReference type="AlphaFoldDB" id="A0A9N9Q3K1"/>
<evidence type="ECO:0000313" key="6">
    <source>
        <dbReference type="Proteomes" id="UP000701801"/>
    </source>
</evidence>
<organism evidence="5 6">
    <name type="scientific">Hymenoscyphus albidus</name>
    <dbReference type="NCBI Taxonomy" id="595503"/>
    <lineage>
        <taxon>Eukaryota</taxon>
        <taxon>Fungi</taxon>
        <taxon>Dikarya</taxon>
        <taxon>Ascomycota</taxon>
        <taxon>Pezizomycotina</taxon>
        <taxon>Leotiomycetes</taxon>
        <taxon>Helotiales</taxon>
        <taxon>Helotiaceae</taxon>
        <taxon>Hymenoscyphus</taxon>
    </lineage>
</organism>
<feature type="transmembrane region" description="Helical" evidence="3">
    <location>
        <begin position="792"/>
        <end position="811"/>
    </location>
</feature>
<dbReference type="InterPro" id="IPR037185">
    <property type="entry name" value="EmrE-like"/>
</dbReference>
<dbReference type="SUPFAM" id="SSF52954">
    <property type="entry name" value="Class II aaRS ABD-related"/>
    <property type="match status" value="1"/>
</dbReference>
<feature type="region of interest" description="Disordered" evidence="2">
    <location>
        <begin position="483"/>
        <end position="551"/>
    </location>
</feature>
<evidence type="ECO:0000256" key="2">
    <source>
        <dbReference type="SAM" id="MobiDB-lite"/>
    </source>
</evidence>
<dbReference type="GO" id="GO:0042274">
    <property type="term" value="P:ribosomal small subunit biogenesis"/>
    <property type="evidence" value="ECO:0007669"/>
    <property type="project" value="UniProtKB-ARBA"/>
</dbReference>
<dbReference type="GO" id="GO:0034457">
    <property type="term" value="C:Mpp10 complex"/>
    <property type="evidence" value="ECO:0007669"/>
    <property type="project" value="UniProtKB-ARBA"/>
</dbReference>
<dbReference type="Proteomes" id="UP000701801">
    <property type="component" value="Unassembled WGS sequence"/>
</dbReference>
<feature type="transmembrane region" description="Helical" evidence="3">
    <location>
        <begin position="831"/>
        <end position="852"/>
    </location>
</feature>
<feature type="compositionally biased region" description="Low complexity" evidence="2">
    <location>
        <begin position="435"/>
        <end position="450"/>
    </location>
</feature>
<feature type="compositionally biased region" description="Polar residues" evidence="2">
    <location>
        <begin position="402"/>
        <end position="434"/>
    </location>
</feature>
<name>A0A9N9Q3K1_9HELO</name>
<dbReference type="GO" id="GO:0032040">
    <property type="term" value="C:small-subunit processome"/>
    <property type="evidence" value="ECO:0007669"/>
    <property type="project" value="UniProtKB-ARBA"/>
</dbReference>
<feature type="transmembrane region" description="Helical" evidence="3">
    <location>
        <begin position="719"/>
        <end position="735"/>
    </location>
</feature>
<keyword evidence="3" id="KW-1133">Transmembrane helix</keyword>
<accession>A0A9N9Q3K1</accession>
<dbReference type="InterPro" id="IPR000620">
    <property type="entry name" value="EamA_dom"/>
</dbReference>
<dbReference type="InterPro" id="IPR007109">
    <property type="entry name" value="Brix"/>
</dbReference>
<dbReference type="InterPro" id="IPR026505">
    <property type="entry name" value="Solute_c_fam_35_mem_F3/F4"/>
</dbReference>
<keyword evidence="3" id="KW-0472">Membrane</keyword>
<feature type="transmembrane region" description="Helical" evidence="3">
    <location>
        <begin position="693"/>
        <end position="710"/>
    </location>
</feature>
<dbReference type="Gene3D" id="3.40.50.10480">
    <property type="entry name" value="Probable brix-domain ribosomal biogenesis protein"/>
    <property type="match status" value="1"/>
</dbReference>
<feature type="domain" description="Brix" evidence="4">
    <location>
        <begin position="113"/>
        <end position="302"/>
    </location>
</feature>
<dbReference type="FunFam" id="3.40.50.10480:FF:000001">
    <property type="entry name" value="IMP4, U3 small nucleolar ribonucleoprotein"/>
    <property type="match status" value="1"/>
</dbReference>
<dbReference type="Pfam" id="PF00892">
    <property type="entry name" value="EamA"/>
    <property type="match status" value="1"/>
</dbReference>
<protein>
    <recommendedName>
        <fullName evidence="1">U3 small nucleolar ribonucleoprotein protein IMP4</fullName>
    </recommendedName>
</protein>
<keyword evidence="3" id="KW-0812">Transmembrane</keyword>
<dbReference type="Pfam" id="PF04427">
    <property type="entry name" value="Brix"/>
    <property type="match status" value="1"/>
</dbReference>
<feature type="transmembrane region" description="Helical" evidence="3">
    <location>
        <begin position="886"/>
        <end position="907"/>
    </location>
</feature>
<dbReference type="SMART" id="SM00879">
    <property type="entry name" value="Brix"/>
    <property type="match status" value="1"/>
</dbReference>
<feature type="compositionally biased region" description="Basic and acidic residues" evidence="2">
    <location>
        <begin position="492"/>
        <end position="523"/>
    </location>
</feature>
<evidence type="ECO:0000259" key="4">
    <source>
        <dbReference type="PROSITE" id="PS50833"/>
    </source>
</evidence>
<comment type="caution">
    <text evidence="5">The sequence shown here is derived from an EMBL/GenBank/DDBJ whole genome shotgun (WGS) entry which is preliminary data.</text>
</comment>
<gene>
    <name evidence="5" type="ORF">HYALB_00010990</name>
</gene>
<proteinExistence type="predicted"/>
<evidence type="ECO:0000313" key="5">
    <source>
        <dbReference type="EMBL" id="CAG8972211.1"/>
    </source>
</evidence>
<evidence type="ECO:0000256" key="1">
    <source>
        <dbReference type="ARBA" id="ARBA00040513"/>
    </source>
</evidence>
<evidence type="ECO:0000256" key="3">
    <source>
        <dbReference type="SAM" id="Phobius"/>
    </source>
</evidence>
<dbReference type="SUPFAM" id="SSF103481">
    <property type="entry name" value="Multidrug resistance efflux transporter EmrE"/>
    <property type="match status" value="2"/>
</dbReference>
<feature type="region of interest" description="Disordered" evidence="2">
    <location>
        <begin position="380"/>
        <end position="468"/>
    </location>
</feature>
<dbReference type="EMBL" id="CAJVRM010000039">
    <property type="protein sequence ID" value="CAG8972211.1"/>
    <property type="molecule type" value="Genomic_DNA"/>
</dbReference>
<keyword evidence="6" id="KW-1185">Reference proteome</keyword>
<dbReference type="GO" id="GO:0005654">
    <property type="term" value="C:nucleoplasm"/>
    <property type="evidence" value="ECO:0007669"/>
    <property type="project" value="UniProtKB-ARBA"/>
</dbReference>
<dbReference type="PROSITE" id="PS50833">
    <property type="entry name" value="BRIX"/>
    <property type="match status" value="1"/>
</dbReference>